<feature type="transmembrane region" description="Helical" evidence="1">
    <location>
        <begin position="92"/>
        <end position="113"/>
    </location>
</feature>
<proteinExistence type="predicted"/>
<keyword evidence="1" id="KW-0472">Membrane</keyword>
<evidence type="ECO:0000313" key="2">
    <source>
        <dbReference type="EMBL" id="CAG7832024.1"/>
    </source>
</evidence>
<sequence length="186" mass="20827">MEPDRNNRLIITVIIVNMLLATLLLVYIFHVLIFGGIALNGEKPSVTDMTWPMRISIAIISFSLINIQLTMDLILLKNIPISLKAVKTSEHWLKMTTAFQVLQILGFLFSIFHETQDNPYFIMPVIVVTGIVSRAFGLYQVNSFLTLLKAQAPAGLQPGHILFLSLPPQFYRSPSSPSINSIAPYI</sequence>
<comment type="caution">
    <text evidence="2">The sequence shown here is derived from an EMBL/GenBank/DDBJ whole genome shotgun (WGS) entry which is preliminary data.</text>
</comment>
<feature type="transmembrane region" description="Helical" evidence="1">
    <location>
        <begin position="119"/>
        <end position="139"/>
    </location>
</feature>
<evidence type="ECO:0000313" key="3">
    <source>
        <dbReference type="Proteomes" id="UP000708208"/>
    </source>
</evidence>
<keyword evidence="1" id="KW-0812">Transmembrane</keyword>
<reference evidence="2" key="1">
    <citation type="submission" date="2021-06" db="EMBL/GenBank/DDBJ databases">
        <authorList>
            <person name="Hodson N. C."/>
            <person name="Mongue J. A."/>
            <person name="Jaron S. K."/>
        </authorList>
    </citation>
    <scope>NUCLEOTIDE SEQUENCE</scope>
</reference>
<gene>
    <name evidence="2" type="ORF">AFUS01_LOCUS41737</name>
</gene>
<keyword evidence="1" id="KW-1133">Transmembrane helix</keyword>
<accession>A0A8J2LGK0</accession>
<organism evidence="2 3">
    <name type="scientific">Allacma fusca</name>
    <dbReference type="NCBI Taxonomy" id="39272"/>
    <lineage>
        <taxon>Eukaryota</taxon>
        <taxon>Metazoa</taxon>
        <taxon>Ecdysozoa</taxon>
        <taxon>Arthropoda</taxon>
        <taxon>Hexapoda</taxon>
        <taxon>Collembola</taxon>
        <taxon>Symphypleona</taxon>
        <taxon>Sminthuridae</taxon>
        <taxon>Allacma</taxon>
    </lineage>
</organism>
<feature type="transmembrane region" description="Helical" evidence="1">
    <location>
        <begin position="51"/>
        <end position="71"/>
    </location>
</feature>
<dbReference type="EMBL" id="CAJVCH010563145">
    <property type="protein sequence ID" value="CAG7832024.1"/>
    <property type="molecule type" value="Genomic_DNA"/>
</dbReference>
<dbReference type="Proteomes" id="UP000708208">
    <property type="component" value="Unassembled WGS sequence"/>
</dbReference>
<evidence type="ECO:0000256" key="1">
    <source>
        <dbReference type="SAM" id="Phobius"/>
    </source>
</evidence>
<feature type="transmembrane region" description="Helical" evidence="1">
    <location>
        <begin position="9"/>
        <end position="39"/>
    </location>
</feature>
<name>A0A8J2LGK0_9HEXA</name>
<dbReference type="AlphaFoldDB" id="A0A8J2LGK0"/>
<keyword evidence="3" id="KW-1185">Reference proteome</keyword>
<protein>
    <submittedName>
        <fullName evidence="2">Uncharacterized protein</fullName>
    </submittedName>
</protein>